<feature type="domain" description="Reverse transcriptase" evidence="3">
    <location>
        <begin position="1"/>
        <end position="112"/>
    </location>
</feature>
<sequence length="112" mass="13234">MAISPNGCLDSWPYPDWTGAAWDQTVWKSINLKDAFWACPLAEECRNWFAFEWEDIEMRRKQLRWTRLPQGFTESLNLFGQALKELLEQFTPENEVQILQYDDDDLLVSGEE</sequence>
<dbReference type="InterPro" id="IPR043128">
    <property type="entry name" value="Rev_trsase/Diguanyl_cyclase"/>
</dbReference>
<evidence type="ECO:0000313" key="5">
    <source>
        <dbReference type="Proteomes" id="UP000796761"/>
    </source>
</evidence>
<dbReference type="SUPFAM" id="SSF56672">
    <property type="entry name" value="DNA/RNA polymerases"/>
    <property type="match status" value="1"/>
</dbReference>
<evidence type="ECO:0000256" key="1">
    <source>
        <dbReference type="ARBA" id="ARBA00010879"/>
    </source>
</evidence>
<dbReference type="GO" id="GO:0004523">
    <property type="term" value="F:RNA-DNA hybrid ribonuclease activity"/>
    <property type="evidence" value="ECO:0007669"/>
    <property type="project" value="UniProtKB-EC"/>
</dbReference>
<dbReference type="EC" id="3.1.26.4" evidence="2"/>
<reference evidence="4" key="1">
    <citation type="submission" date="2019-04" db="EMBL/GenBank/DDBJ databases">
        <title>Genome assembly of Zosterops borbonicus 15179.</title>
        <authorList>
            <person name="Leroy T."/>
            <person name="Anselmetti Y."/>
            <person name="Tilak M.-K."/>
            <person name="Nabholz B."/>
        </authorList>
    </citation>
    <scope>NUCLEOTIDE SEQUENCE</scope>
    <source>
        <strain evidence="4">HGM_15179</strain>
        <tissue evidence="4">Muscle</tissue>
    </source>
</reference>
<accession>A0A8K1D8J0</accession>
<dbReference type="PANTHER" id="PTHR33064">
    <property type="entry name" value="POL PROTEIN"/>
    <property type="match status" value="1"/>
</dbReference>
<dbReference type="Gene3D" id="3.30.70.270">
    <property type="match status" value="1"/>
</dbReference>
<evidence type="ECO:0000256" key="2">
    <source>
        <dbReference type="ARBA" id="ARBA00012180"/>
    </source>
</evidence>
<dbReference type="AlphaFoldDB" id="A0A8K1D8J0"/>
<evidence type="ECO:0000259" key="3">
    <source>
        <dbReference type="PROSITE" id="PS50878"/>
    </source>
</evidence>
<dbReference type="PROSITE" id="PS50878">
    <property type="entry name" value="RT_POL"/>
    <property type="match status" value="1"/>
</dbReference>
<gene>
    <name evidence="4" type="ORF">HGM15179_019874</name>
</gene>
<dbReference type="InterPro" id="IPR043502">
    <property type="entry name" value="DNA/RNA_pol_sf"/>
</dbReference>
<dbReference type="Proteomes" id="UP000796761">
    <property type="component" value="Unassembled WGS sequence"/>
</dbReference>
<comment type="caution">
    <text evidence="4">The sequence shown here is derived from an EMBL/GenBank/DDBJ whole genome shotgun (WGS) entry which is preliminary data.</text>
</comment>
<comment type="similarity">
    <text evidence="1">Belongs to the beta type-B retroviral polymerase family. HERV class-II K(HML-2) pol subfamily.</text>
</comment>
<dbReference type="Pfam" id="PF00078">
    <property type="entry name" value="RVT_1"/>
    <property type="match status" value="1"/>
</dbReference>
<evidence type="ECO:0000313" key="4">
    <source>
        <dbReference type="EMBL" id="TRZ07235.1"/>
    </source>
</evidence>
<protein>
    <recommendedName>
        <fullName evidence="2">ribonuclease H</fullName>
        <ecNumber evidence="2">3.1.26.4</ecNumber>
    </recommendedName>
</protein>
<proteinExistence type="inferred from homology"/>
<organism evidence="4 5">
    <name type="scientific">Zosterops borbonicus</name>
    <dbReference type="NCBI Taxonomy" id="364589"/>
    <lineage>
        <taxon>Eukaryota</taxon>
        <taxon>Metazoa</taxon>
        <taxon>Chordata</taxon>
        <taxon>Craniata</taxon>
        <taxon>Vertebrata</taxon>
        <taxon>Euteleostomi</taxon>
        <taxon>Archelosauria</taxon>
        <taxon>Archosauria</taxon>
        <taxon>Dinosauria</taxon>
        <taxon>Saurischia</taxon>
        <taxon>Theropoda</taxon>
        <taxon>Coelurosauria</taxon>
        <taxon>Aves</taxon>
        <taxon>Neognathae</taxon>
        <taxon>Neoaves</taxon>
        <taxon>Telluraves</taxon>
        <taxon>Australaves</taxon>
        <taxon>Passeriformes</taxon>
        <taxon>Sylvioidea</taxon>
        <taxon>Zosteropidae</taxon>
        <taxon>Zosterops</taxon>
    </lineage>
</organism>
<dbReference type="Gene3D" id="3.10.10.10">
    <property type="entry name" value="HIV Type 1 Reverse Transcriptase, subunit A, domain 1"/>
    <property type="match status" value="1"/>
</dbReference>
<dbReference type="PANTHER" id="PTHR33064:SF38">
    <property type="entry name" value="LRRGT00076-LIKE"/>
    <property type="match status" value="1"/>
</dbReference>
<name>A0A8K1D8J0_9PASS</name>
<dbReference type="InterPro" id="IPR000477">
    <property type="entry name" value="RT_dom"/>
</dbReference>
<dbReference type="OrthoDB" id="9113925at2759"/>
<keyword evidence="5" id="KW-1185">Reference proteome</keyword>
<dbReference type="EMBL" id="SWJQ01001883">
    <property type="protein sequence ID" value="TRZ07235.1"/>
    <property type="molecule type" value="Genomic_DNA"/>
</dbReference>
<dbReference type="InterPro" id="IPR051320">
    <property type="entry name" value="Viral_Replic_Matur_Polypro"/>
</dbReference>